<sequence>AMKILSKKKLMKRAGMFGRTPPIRDGKRRVSHPLMPVYREIAILKKLNHPNIVKLIEVLDDPDEDNLYMGKLSSLNNKVD</sequence>
<dbReference type="RefSeq" id="XP_022236769.1">
    <property type="nucleotide sequence ID" value="XM_022381061.1"/>
</dbReference>
<evidence type="ECO:0000313" key="2">
    <source>
        <dbReference type="Proteomes" id="UP000694941"/>
    </source>
</evidence>
<protein>
    <submittedName>
        <fullName evidence="3">Calcium/calmodulin-dependent protein kinase kinase 1-like</fullName>
    </submittedName>
</protein>
<gene>
    <name evidence="3" type="primary">LOC111084314</name>
</gene>
<organism evidence="2 3">
    <name type="scientific">Limulus polyphemus</name>
    <name type="common">Atlantic horseshoe crab</name>
    <dbReference type="NCBI Taxonomy" id="6850"/>
    <lineage>
        <taxon>Eukaryota</taxon>
        <taxon>Metazoa</taxon>
        <taxon>Ecdysozoa</taxon>
        <taxon>Arthropoda</taxon>
        <taxon>Chelicerata</taxon>
        <taxon>Merostomata</taxon>
        <taxon>Xiphosura</taxon>
        <taxon>Limulidae</taxon>
        <taxon>Limulus</taxon>
    </lineage>
</organism>
<evidence type="ECO:0000313" key="3">
    <source>
        <dbReference type="RefSeq" id="XP_022236769.1"/>
    </source>
</evidence>
<accession>A0ABM1RZG4</accession>
<reference evidence="3" key="1">
    <citation type="submission" date="2025-08" db="UniProtKB">
        <authorList>
            <consortium name="RefSeq"/>
        </authorList>
    </citation>
    <scope>IDENTIFICATION</scope>
    <source>
        <tissue evidence="3">Muscle</tissue>
    </source>
</reference>
<keyword evidence="2" id="KW-1185">Reference proteome</keyword>
<dbReference type="Proteomes" id="UP000694941">
    <property type="component" value="Unplaced"/>
</dbReference>
<dbReference type="PROSITE" id="PS50011">
    <property type="entry name" value="PROTEIN_KINASE_DOM"/>
    <property type="match status" value="1"/>
</dbReference>
<proteinExistence type="predicted"/>
<dbReference type="SUPFAM" id="SSF56112">
    <property type="entry name" value="Protein kinase-like (PK-like)"/>
    <property type="match status" value="1"/>
</dbReference>
<dbReference type="InterPro" id="IPR011009">
    <property type="entry name" value="Kinase-like_dom_sf"/>
</dbReference>
<dbReference type="Gene3D" id="3.30.200.20">
    <property type="entry name" value="Phosphorylase Kinase, domain 1"/>
    <property type="match status" value="1"/>
</dbReference>
<feature type="non-terminal residue" evidence="3">
    <location>
        <position position="1"/>
    </location>
</feature>
<name>A0ABM1RZG4_LIMPO</name>
<evidence type="ECO:0000259" key="1">
    <source>
        <dbReference type="PROSITE" id="PS50011"/>
    </source>
</evidence>
<dbReference type="InterPro" id="IPR000719">
    <property type="entry name" value="Prot_kinase_dom"/>
</dbReference>
<dbReference type="GeneID" id="111084314"/>
<feature type="domain" description="Protein kinase" evidence="1">
    <location>
        <begin position="1"/>
        <end position="80"/>
    </location>
</feature>